<protein>
    <recommendedName>
        <fullName evidence="12">Type II secretion system protein GspF domain-containing protein</fullName>
    </recommendedName>
</protein>
<evidence type="ECO:0000256" key="8">
    <source>
        <dbReference type="ARBA" id="ARBA00023136"/>
    </source>
</evidence>
<reference evidence="13 14" key="1">
    <citation type="submission" date="2017-09" db="EMBL/GenBank/DDBJ databases">
        <title>Depth-based differentiation of microbial function through sediment-hosted aquifers and enrichment of novel symbionts in the deep terrestrial subsurface.</title>
        <authorList>
            <person name="Probst A.J."/>
            <person name="Ladd B."/>
            <person name="Jarett J.K."/>
            <person name="Geller-Mcgrath D.E."/>
            <person name="Sieber C.M."/>
            <person name="Emerson J.B."/>
            <person name="Anantharaman K."/>
            <person name="Thomas B.C."/>
            <person name="Malmstrom R."/>
            <person name="Stieglmeier M."/>
            <person name="Klingl A."/>
            <person name="Woyke T."/>
            <person name="Ryan C.M."/>
            <person name="Banfield J.F."/>
        </authorList>
    </citation>
    <scope>NUCLEOTIDE SEQUENCE [LARGE SCALE GENOMIC DNA]</scope>
    <source>
        <strain evidence="13">CG11_big_fil_rev_8_21_14_0_20_39_10</strain>
    </source>
</reference>
<dbReference type="Gene3D" id="1.20.81.30">
    <property type="entry name" value="Type II secretion system (T2SS), domain F"/>
    <property type="match status" value="2"/>
</dbReference>
<evidence type="ECO:0000256" key="11">
    <source>
        <dbReference type="SAM" id="Phobius"/>
    </source>
</evidence>
<evidence type="ECO:0000256" key="5">
    <source>
        <dbReference type="ARBA" id="ARBA00022519"/>
    </source>
</evidence>
<feature type="transmembrane region" description="Helical" evidence="11">
    <location>
        <begin position="129"/>
        <end position="151"/>
    </location>
</feature>
<dbReference type="InterPro" id="IPR042094">
    <property type="entry name" value="T2SS_GspF_sf"/>
</dbReference>
<dbReference type="EMBL" id="PCWW01000028">
    <property type="protein sequence ID" value="PIR13583.1"/>
    <property type="molecule type" value="Genomic_DNA"/>
</dbReference>
<evidence type="ECO:0000313" key="14">
    <source>
        <dbReference type="Proteomes" id="UP000230869"/>
    </source>
</evidence>
<keyword evidence="10" id="KW-0175">Coiled coil</keyword>
<evidence type="ECO:0000256" key="10">
    <source>
        <dbReference type="SAM" id="Coils"/>
    </source>
</evidence>
<keyword evidence="3 9" id="KW-0813">Transport</keyword>
<comment type="similarity">
    <text evidence="2 9">Belongs to the GSP F family.</text>
</comment>
<name>A0A2M6K9J8_9BACT</name>
<keyword evidence="5" id="KW-0997">Cell inner membrane</keyword>
<dbReference type="PANTHER" id="PTHR30012:SF0">
    <property type="entry name" value="TYPE II SECRETION SYSTEM PROTEIN F-RELATED"/>
    <property type="match status" value="1"/>
</dbReference>
<evidence type="ECO:0000256" key="7">
    <source>
        <dbReference type="ARBA" id="ARBA00022989"/>
    </source>
</evidence>
<dbReference type="GO" id="GO:0009306">
    <property type="term" value="P:protein secretion"/>
    <property type="evidence" value="ECO:0007669"/>
    <property type="project" value="InterPro"/>
</dbReference>
<keyword evidence="6 9" id="KW-0812">Transmembrane</keyword>
<evidence type="ECO:0000256" key="1">
    <source>
        <dbReference type="ARBA" id="ARBA00004429"/>
    </source>
</evidence>
<comment type="caution">
    <text evidence="13">The sequence shown here is derived from an EMBL/GenBank/DDBJ whole genome shotgun (WGS) entry which is preliminary data.</text>
</comment>
<dbReference type="AlphaFoldDB" id="A0A2M6K9J8"/>
<dbReference type="InterPro" id="IPR003004">
    <property type="entry name" value="GspF/PilC"/>
</dbReference>
<dbReference type="GO" id="GO:0005886">
    <property type="term" value="C:plasma membrane"/>
    <property type="evidence" value="ECO:0007669"/>
    <property type="project" value="UniProtKB-SubCell"/>
</dbReference>
<feature type="transmembrane region" description="Helical" evidence="11">
    <location>
        <begin position="171"/>
        <end position="199"/>
    </location>
</feature>
<dbReference type="InterPro" id="IPR018076">
    <property type="entry name" value="T2SS_GspF_dom"/>
</dbReference>
<keyword evidence="8 11" id="KW-0472">Membrane</keyword>
<evidence type="ECO:0000256" key="3">
    <source>
        <dbReference type="ARBA" id="ARBA00022448"/>
    </source>
</evidence>
<dbReference type="PRINTS" id="PR00812">
    <property type="entry name" value="BCTERIALGSPF"/>
</dbReference>
<accession>A0A2M6K9J8</accession>
<evidence type="ECO:0000256" key="4">
    <source>
        <dbReference type="ARBA" id="ARBA00022475"/>
    </source>
</evidence>
<dbReference type="PANTHER" id="PTHR30012">
    <property type="entry name" value="GENERAL SECRETION PATHWAY PROTEIN"/>
    <property type="match status" value="1"/>
</dbReference>
<organism evidence="13 14">
    <name type="scientific">Candidatus Falkowbacteria bacterium CG11_big_fil_rev_8_21_14_0_20_39_10</name>
    <dbReference type="NCBI Taxonomy" id="1974570"/>
    <lineage>
        <taxon>Bacteria</taxon>
        <taxon>Candidatus Falkowiibacteriota</taxon>
    </lineage>
</organism>
<sequence>MPKKIKPIKKSVLEQDINIGGTGLAQTVAFAKHLSIMLKSGLTITEALGISLEGSQGRFKKIVGGVLNSVEAGNPFSKALSVYPGVFSNLFVSAIYAGESSGTLEENLENLAEQLKKEKELRSKIKGAMIYPILVMTAALVLGLGMAFLVLPKITPLLEGLRIELPFTTRALIWFSHLIESWGLVLFIGLAVFIAGIIWTVRQKFSHPATHWLFLNIPIIKSISRYSNLAHICRTLGALLKSGLNIDEALKITTNSTGNYYYQKSLEKIGERTSRGAGLSENFSQFEKLYPTMVIKMIKVGEKSGRLDETLVYLSDYYELEAENNAKTLSTAIEPILLLFIGLTVAFLALSIITPIYNITGGIRR</sequence>
<evidence type="ECO:0000256" key="6">
    <source>
        <dbReference type="ARBA" id="ARBA00022692"/>
    </source>
</evidence>
<feature type="transmembrane region" description="Helical" evidence="11">
    <location>
        <begin position="336"/>
        <end position="357"/>
    </location>
</feature>
<gene>
    <name evidence="13" type="ORF">COV49_01645</name>
</gene>
<proteinExistence type="inferred from homology"/>
<dbReference type="FunFam" id="1.20.81.30:FF:000001">
    <property type="entry name" value="Type II secretion system protein F"/>
    <property type="match status" value="2"/>
</dbReference>
<evidence type="ECO:0000256" key="9">
    <source>
        <dbReference type="RuleBase" id="RU003923"/>
    </source>
</evidence>
<evidence type="ECO:0000313" key="13">
    <source>
        <dbReference type="EMBL" id="PIR13583.1"/>
    </source>
</evidence>
<dbReference type="InterPro" id="IPR001992">
    <property type="entry name" value="T2SS_GspF/T4SS_PilC_CS"/>
</dbReference>
<feature type="domain" description="Type II secretion system protein GspF" evidence="12">
    <location>
        <begin position="233"/>
        <end position="355"/>
    </location>
</feature>
<feature type="domain" description="Type II secretion system protein GspF" evidence="12">
    <location>
        <begin position="30"/>
        <end position="152"/>
    </location>
</feature>
<keyword evidence="4" id="KW-1003">Cell membrane</keyword>
<evidence type="ECO:0000256" key="2">
    <source>
        <dbReference type="ARBA" id="ARBA00005745"/>
    </source>
</evidence>
<dbReference type="Proteomes" id="UP000230869">
    <property type="component" value="Unassembled WGS sequence"/>
</dbReference>
<dbReference type="Pfam" id="PF00482">
    <property type="entry name" value="T2SSF"/>
    <property type="match status" value="2"/>
</dbReference>
<keyword evidence="7 11" id="KW-1133">Transmembrane helix</keyword>
<feature type="coiled-coil region" evidence="10">
    <location>
        <begin position="101"/>
        <end position="128"/>
    </location>
</feature>
<dbReference type="PROSITE" id="PS00874">
    <property type="entry name" value="T2SP_F"/>
    <property type="match status" value="1"/>
</dbReference>
<comment type="subcellular location">
    <subcellularLocation>
        <location evidence="1">Cell inner membrane</location>
        <topology evidence="1">Multi-pass membrane protein</topology>
    </subcellularLocation>
    <subcellularLocation>
        <location evidence="9">Cell membrane</location>
        <topology evidence="9">Multi-pass membrane protein</topology>
    </subcellularLocation>
</comment>
<evidence type="ECO:0000259" key="12">
    <source>
        <dbReference type="Pfam" id="PF00482"/>
    </source>
</evidence>